<gene>
    <name evidence="3" type="ORF">FOL47_009586</name>
</gene>
<protein>
    <recommendedName>
        <fullName evidence="2">Chromo domain-containing protein</fullName>
    </recommendedName>
</protein>
<dbReference type="Proteomes" id="UP000591131">
    <property type="component" value="Unassembled WGS sequence"/>
</dbReference>
<feature type="region of interest" description="Disordered" evidence="1">
    <location>
        <begin position="161"/>
        <end position="187"/>
    </location>
</feature>
<dbReference type="SUPFAM" id="SSF52540">
    <property type="entry name" value="P-loop containing nucleoside triphosphate hydrolases"/>
    <property type="match status" value="1"/>
</dbReference>
<feature type="compositionally biased region" description="Low complexity" evidence="1">
    <location>
        <begin position="261"/>
        <end position="276"/>
    </location>
</feature>
<dbReference type="GO" id="GO:0016887">
    <property type="term" value="F:ATP hydrolysis activity"/>
    <property type="evidence" value="ECO:0007669"/>
    <property type="project" value="InterPro"/>
</dbReference>
<feature type="compositionally biased region" description="Basic and acidic residues" evidence="1">
    <location>
        <begin position="29"/>
        <end position="42"/>
    </location>
</feature>
<dbReference type="Pfam" id="PF00004">
    <property type="entry name" value="AAA"/>
    <property type="match status" value="1"/>
</dbReference>
<proteinExistence type="predicted"/>
<reference evidence="3 4" key="1">
    <citation type="submission" date="2020-04" db="EMBL/GenBank/DDBJ databases">
        <title>Perkinsus chesapeaki whole genome sequence.</title>
        <authorList>
            <person name="Bogema D.R."/>
        </authorList>
    </citation>
    <scope>NUCLEOTIDE SEQUENCE [LARGE SCALE GENOMIC DNA]</scope>
    <source>
        <strain evidence="3">ATCC PRA-425</strain>
    </source>
</reference>
<dbReference type="SUPFAM" id="SSF54160">
    <property type="entry name" value="Chromo domain-like"/>
    <property type="match status" value="1"/>
</dbReference>
<feature type="region of interest" description="Disordered" evidence="1">
    <location>
        <begin position="1"/>
        <end position="64"/>
    </location>
</feature>
<dbReference type="GO" id="GO:0005524">
    <property type="term" value="F:ATP binding"/>
    <property type="evidence" value="ECO:0007669"/>
    <property type="project" value="InterPro"/>
</dbReference>
<feature type="compositionally biased region" description="Polar residues" evidence="1">
    <location>
        <begin position="503"/>
        <end position="514"/>
    </location>
</feature>
<evidence type="ECO:0000313" key="3">
    <source>
        <dbReference type="EMBL" id="KAF4674180.1"/>
    </source>
</evidence>
<sequence length="1064" mass="114570">MVHPTPRFFSTADLEDTTERRRKRMMGIRSKEEMAESARRYTENTGVDPHLSDDEDELDGKTFTANQPDELAELCLRKYRTFEPERITDRKLKVLMSTGKRAICLGDGVTLKPQSVGYIASPSQNLVPGGSYGSYPMHCITGMNNESSPANGMAPPLDSCGAARFTASPPAPGSLPTGSSTSTAGQQQFKLSTAAMAAICSKIRMANNPASNASRTAASMINRSSVAPSTSSAPTKPISQPTVNAALIERLRADMRAKGYTTSGSPTSTGSDSSAQTPPPQWPSSSTRNSHNPGWLPTCRIPGVICAHGGCNKEDIAWNDTVPTEIFTFGNSRPAHVAYSVRSRSTLVTFGLCPEHYKEIKLALSIFQQSNLPVEYLVSTVRAIDRSKARSSTADERISNHEPRSSPTQQISPTAAVSKTNTVNGSVSRPEAMSGSRPISTAAVSDLVSEKAEGVEVIAADDDEDSDVFEAMVITDEGPTVTPSTVPAEPILADDCRDEASISTAPELSVPDQTEQIEEDVGVPVTANEGSASPASDISKKPHDLAECESAKAEDTVKASTDEPTGQLREKAAGKRKLSDDIPPSEEAVGKKRSRRGSISKGKSEDTKVTVAKLEGDSCVKKESPKRQKKRKASTKEVDDAIQHAEPTPSVSDDSVDEDSGSEEEVFNVEKLLQWKLDKHGHRKFLVKWEGYPLAEATWEPESNFNESPEIEELKNVVLAKPPRLPRRSHALAVECGGDTSGRARATLQCVSQWIHSFCRNSSGIAVKEYGPFELLTIYGGAPLDMLEAILTEATSKVHQKQVIIIRDPTACFGTSSSAYSGGFDDDDEGDDDAWDDSSVVAPSSSDCATGLAVWLSERVPLGVRIVFLLPTGSMIDTLGRVCGLVRLSMAEVPDLASCTIETTDSSPRSTLFLGGIRETGNDTARGGLVCLYGRSGSGKTQVLRHLKESAISGRVVNVRIADILAAELGESQRRLRKVYSELASSSKFLPAAFVACTFDDCDLWLKSSGKIIREVLSQWTGLIDKHGNDILTVITCQDKSDLPRALSCRVCKWIDLNGDNDLT</sequence>
<name>A0A7J6MSL3_PERCH</name>
<keyword evidence="4" id="KW-1185">Reference proteome</keyword>
<feature type="compositionally biased region" description="Acidic residues" evidence="1">
    <location>
        <begin position="654"/>
        <end position="663"/>
    </location>
</feature>
<feature type="compositionally biased region" description="Basic and acidic residues" evidence="1">
    <location>
        <begin position="568"/>
        <end position="580"/>
    </location>
</feature>
<feature type="compositionally biased region" description="Low complexity" evidence="1">
    <location>
        <begin position="174"/>
        <end position="185"/>
    </location>
</feature>
<accession>A0A7J6MSL3</accession>
<dbReference type="AlphaFoldDB" id="A0A7J6MSL3"/>
<dbReference type="Pfam" id="PF00385">
    <property type="entry name" value="Chromo"/>
    <property type="match status" value="1"/>
</dbReference>
<feature type="compositionally biased region" description="Basic and acidic residues" evidence="1">
    <location>
        <begin position="538"/>
        <end position="561"/>
    </location>
</feature>
<feature type="compositionally biased region" description="Basic and acidic residues" evidence="1">
    <location>
        <begin position="388"/>
        <end position="404"/>
    </location>
</feature>
<dbReference type="InterPro" id="IPR016197">
    <property type="entry name" value="Chromo-like_dom_sf"/>
</dbReference>
<feature type="region of interest" description="Disordered" evidence="1">
    <location>
        <begin position="388"/>
        <end position="438"/>
    </location>
</feature>
<feature type="compositionally biased region" description="Basic and acidic residues" evidence="1">
    <location>
        <begin position="602"/>
        <end position="626"/>
    </location>
</feature>
<feature type="domain" description="Chromo" evidence="2">
    <location>
        <begin position="667"/>
        <end position="711"/>
    </location>
</feature>
<dbReference type="InterPro" id="IPR003959">
    <property type="entry name" value="ATPase_AAA_core"/>
</dbReference>
<dbReference type="InterPro" id="IPR023780">
    <property type="entry name" value="Chromo_domain"/>
</dbReference>
<dbReference type="SMART" id="SM00298">
    <property type="entry name" value="CHROMO"/>
    <property type="match status" value="1"/>
</dbReference>
<dbReference type="InterPro" id="IPR000953">
    <property type="entry name" value="Chromo/chromo_shadow_dom"/>
</dbReference>
<dbReference type="Gene3D" id="3.40.50.300">
    <property type="entry name" value="P-loop containing nucleotide triphosphate hydrolases"/>
    <property type="match status" value="1"/>
</dbReference>
<evidence type="ECO:0000259" key="2">
    <source>
        <dbReference type="PROSITE" id="PS50013"/>
    </source>
</evidence>
<feature type="region of interest" description="Disordered" evidence="1">
    <location>
        <begin position="259"/>
        <end position="293"/>
    </location>
</feature>
<dbReference type="PROSITE" id="PS50013">
    <property type="entry name" value="CHROMO_2"/>
    <property type="match status" value="1"/>
</dbReference>
<evidence type="ECO:0000256" key="1">
    <source>
        <dbReference type="SAM" id="MobiDB-lite"/>
    </source>
</evidence>
<dbReference type="EMBL" id="JAAPAO010000068">
    <property type="protein sequence ID" value="KAF4674180.1"/>
    <property type="molecule type" value="Genomic_DNA"/>
</dbReference>
<feature type="compositionally biased region" description="Polar residues" evidence="1">
    <location>
        <begin position="405"/>
        <end position="427"/>
    </location>
</feature>
<dbReference type="Gene3D" id="2.40.50.40">
    <property type="match status" value="1"/>
</dbReference>
<evidence type="ECO:0000313" key="4">
    <source>
        <dbReference type="Proteomes" id="UP000591131"/>
    </source>
</evidence>
<feature type="compositionally biased region" description="Basic and acidic residues" evidence="1">
    <location>
        <begin position="634"/>
        <end position="643"/>
    </location>
</feature>
<dbReference type="InterPro" id="IPR027417">
    <property type="entry name" value="P-loop_NTPase"/>
</dbReference>
<organism evidence="3 4">
    <name type="scientific">Perkinsus chesapeaki</name>
    <name type="common">Clam parasite</name>
    <name type="synonym">Perkinsus andrewsi</name>
    <dbReference type="NCBI Taxonomy" id="330153"/>
    <lineage>
        <taxon>Eukaryota</taxon>
        <taxon>Sar</taxon>
        <taxon>Alveolata</taxon>
        <taxon>Perkinsozoa</taxon>
        <taxon>Perkinsea</taxon>
        <taxon>Perkinsida</taxon>
        <taxon>Perkinsidae</taxon>
        <taxon>Perkinsus</taxon>
    </lineage>
</organism>
<feature type="region of interest" description="Disordered" evidence="1">
    <location>
        <begin position="503"/>
        <end position="663"/>
    </location>
</feature>
<dbReference type="OrthoDB" id="429017at2759"/>
<comment type="caution">
    <text evidence="3">The sequence shown here is derived from an EMBL/GenBank/DDBJ whole genome shotgun (WGS) entry which is preliminary data.</text>
</comment>